<keyword evidence="6" id="KW-1185">Reference proteome</keyword>
<sequence length="221" mass="22531">PTPYINHYSGTSERVPPPAVNHLSGTNASVSYSTDLAATSTSPEDFATTSAGTPPTIARTATVKSGDGLRGNGINGGGNPAANALAMFKKNSEKAGGVAAAAAAGFGSLFRKAGSGSFSSANTASVAAPGAAVLATGAANGEDGGDFVYDPYDLSDNAPVLFEVRVLYDYQSQAFEELTVARGQIVPVIAQHEDGWWEGIVNGDGGKKRKGLFPSNFVEQI</sequence>
<dbReference type="CDD" id="cd00174">
    <property type="entry name" value="SH3"/>
    <property type="match status" value="1"/>
</dbReference>
<feature type="region of interest" description="Disordered" evidence="3">
    <location>
        <begin position="1"/>
        <end position="23"/>
    </location>
</feature>
<dbReference type="PRINTS" id="PR00452">
    <property type="entry name" value="SH3DOMAIN"/>
</dbReference>
<comment type="caution">
    <text evidence="5">The sequence shown here is derived from an EMBL/GenBank/DDBJ whole genome shotgun (WGS) entry which is preliminary data.</text>
</comment>
<evidence type="ECO:0000256" key="3">
    <source>
        <dbReference type="SAM" id="MobiDB-lite"/>
    </source>
</evidence>
<dbReference type="InterPro" id="IPR036028">
    <property type="entry name" value="SH3-like_dom_sf"/>
</dbReference>
<dbReference type="AlphaFoldDB" id="A0AAD5SY17"/>
<dbReference type="EMBL" id="JADGJH010001140">
    <property type="protein sequence ID" value="KAJ3118049.1"/>
    <property type="molecule type" value="Genomic_DNA"/>
</dbReference>
<feature type="non-terminal residue" evidence="5">
    <location>
        <position position="221"/>
    </location>
</feature>
<evidence type="ECO:0000256" key="2">
    <source>
        <dbReference type="PROSITE-ProRule" id="PRU00192"/>
    </source>
</evidence>
<organism evidence="5 6">
    <name type="scientific">Physocladia obscura</name>
    <dbReference type="NCBI Taxonomy" id="109957"/>
    <lineage>
        <taxon>Eukaryota</taxon>
        <taxon>Fungi</taxon>
        <taxon>Fungi incertae sedis</taxon>
        <taxon>Chytridiomycota</taxon>
        <taxon>Chytridiomycota incertae sedis</taxon>
        <taxon>Chytridiomycetes</taxon>
        <taxon>Chytridiales</taxon>
        <taxon>Chytriomycetaceae</taxon>
        <taxon>Physocladia</taxon>
    </lineage>
</organism>
<dbReference type="PANTHER" id="PTHR14167:SF116">
    <property type="entry name" value="CAP, ISOFORM AC"/>
    <property type="match status" value="1"/>
</dbReference>
<dbReference type="Pfam" id="PF14604">
    <property type="entry name" value="SH3_9"/>
    <property type="match status" value="1"/>
</dbReference>
<protein>
    <recommendedName>
        <fullName evidence="4">SH3 domain-containing protein</fullName>
    </recommendedName>
</protein>
<keyword evidence="1 2" id="KW-0728">SH3 domain</keyword>
<dbReference type="SUPFAM" id="SSF50044">
    <property type="entry name" value="SH3-domain"/>
    <property type="match status" value="1"/>
</dbReference>
<dbReference type="Gene3D" id="2.30.30.40">
    <property type="entry name" value="SH3 Domains"/>
    <property type="match status" value="1"/>
</dbReference>
<dbReference type="SMART" id="SM00326">
    <property type="entry name" value="SH3"/>
    <property type="match status" value="1"/>
</dbReference>
<reference evidence="5" key="1">
    <citation type="submission" date="2020-05" db="EMBL/GenBank/DDBJ databases">
        <title>Phylogenomic resolution of chytrid fungi.</title>
        <authorList>
            <person name="Stajich J.E."/>
            <person name="Amses K."/>
            <person name="Simmons R."/>
            <person name="Seto K."/>
            <person name="Myers J."/>
            <person name="Bonds A."/>
            <person name="Quandt C.A."/>
            <person name="Barry K."/>
            <person name="Liu P."/>
            <person name="Grigoriev I."/>
            <person name="Longcore J.E."/>
            <person name="James T.Y."/>
        </authorList>
    </citation>
    <scope>NUCLEOTIDE SEQUENCE</scope>
    <source>
        <strain evidence="5">JEL0513</strain>
    </source>
</reference>
<accession>A0AAD5SY17</accession>
<gene>
    <name evidence="5" type="ORF">HK100_000695</name>
</gene>
<dbReference type="PANTHER" id="PTHR14167">
    <property type="entry name" value="SH3 DOMAIN-CONTAINING"/>
    <property type="match status" value="1"/>
</dbReference>
<name>A0AAD5SY17_9FUNG</name>
<dbReference type="InterPro" id="IPR050384">
    <property type="entry name" value="Endophilin_SH3RF"/>
</dbReference>
<dbReference type="InterPro" id="IPR001452">
    <property type="entry name" value="SH3_domain"/>
</dbReference>
<dbReference type="Proteomes" id="UP001211907">
    <property type="component" value="Unassembled WGS sequence"/>
</dbReference>
<feature type="domain" description="SH3" evidence="4">
    <location>
        <begin position="159"/>
        <end position="221"/>
    </location>
</feature>
<proteinExistence type="predicted"/>
<evidence type="ECO:0000313" key="5">
    <source>
        <dbReference type="EMBL" id="KAJ3118049.1"/>
    </source>
</evidence>
<evidence type="ECO:0000259" key="4">
    <source>
        <dbReference type="PROSITE" id="PS50002"/>
    </source>
</evidence>
<evidence type="ECO:0000313" key="6">
    <source>
        <dbReference type="Proteomes" id="UP001211907"/>
    </source>
</evidence>
<dbReference type="PROSITE" id="PS50002">
    <property type="entry name" value="SH3"/>
    <property type="match status" value="1"/>
</dbReference>
<evidence type="ECO:0000256" key="1">
    <source>
        <dbReference type="ARBA" id="ARBA00022443"/>
    </source>
</evidence>